<dbReference type="AlphaFoldDB" id="A0A1H0XLJ7"/>
<accession>A0A1H0XLJ7</accession>
<organism evidence="1 2">
    <name type="scientific">Crystallibacter crystallopoietes</name>
    <dbReference type="NCBI Taxonomy" id="37928"/>
    <lineage>
        <taxon>Bacteria</taxon>
        <taxon>Bacillati</taxon>
        <taxon>Actinomycetota</taxon>
        <taxon>Actinomycetes</taxon>
        <taxon>Micrococcales</taxon>
        <taxon>Micrococcaceae</taxon>
        <taxon>Crystallibacter</taxon>
    </lineage>
</organism>
<evidence type="ECO:0000313" key="2">
    <source>
        <dbReference type="Proteomes" id="UP000181917"/>
    </source>
</evidence>
<reference evidence="1 2" key="1">
    <citation type="submission" date="2016-10" db="EMBL/GenBank/DDBJ databases">
        <authorList>
            <person name="de Groot N.N."/>
        </authorList>
    </citation>
    <scope>NUCLEOTIDE SEQUENCE [LARGE SCALE GENOMIC DNA]</scope>
    <source>
        <strain evidence="1 2">DSM 20117</strain>
    </source>
</reference>
<keyword evidence="2" id="KW-1185">Reference proteome</keyword>
<proteinExistence type="predicted"/>
<gene>
    <name evidence="1" type="ORF">SAMN04489742_0165</name>
</gene>
<sequence length="383" mass="43287">MATFGYLVYLIRANAPRRSRALYRLNSCGPGSHDLLDVVHKQVVELGEEYHSDEKSADGYRVREVDRSGRCLWLRINKGPEGGRGETYDTETGISVDTNERTALLSGLRGQIFVPENSYFGLLFVERVGLRNLKELIYTNVVKPSAHYSEAVVRVEAFAESEDWRRELQSQQALRVSEILYSAEGGDDASTPQDTVVRVVTEGPGLRRASQGIKTLITDRLTRRDKKLEALARIAPVENRRKIVDADNSVNGHTVYKKAPKSVFTVQDEAEYQTLVMELNELEKAETSDKDLKAALETVSPVNREYLKTKRFEVGIGNERPEKTFVLEGDSMPQFVYETGARLGDLQLRNLWETHATRILRNRSVRLPSDWLLDPAQDQPMSG</sequence>
<dbReference type="Proteomes" id="UP000181917">
    <property type="component" value="Unassembled WGS sequence"/>
</dbReference>
<evidence type="ECO:0000313" key="1">
    <source>
        <dbReference type="EMBL" id="SDQ03752.1"/>
    </source>
</evidence>
<dbReference type="EMBL" id="FNKH01000001">
    <property type="protein sequence ID" value="SDQ03752.1"/>
    <property type="molecule type" value="Genomic_DNA"/>
</dbReference>
<protein>
    <submittedName>
        <fullName evidence="1">Uncharacterized protein</fullName>
    </submittedName>
</protein>
<name>A0A1H0XLJ7_9MICC</name>
<dbReference type="STRING" id="37928.SAMN04489742_0165"/>